<name>A0ABY7H7P4_9BACT</name>
<accession>A0ABY7H7P4</accession>
<gene>
    <name evidence="2" type="ORF">O0S08_03970</name>
</gene>
<feature type="region of interest" description="Disordered" evidence="1">
    <location>
        <begin position="64"/>
        <end position="121"/>
    </location>
</feature>
<feature type="region of interest" description="Disordered" evidence="1">
    <location>
        <begin position="133"/>
        <end position="170"/>
    </location>
</feature>
<evidence type="ECO:0000313" key="2">
    <source>
        <dbReference type="EMBL" id="WAS95294.1"/>
    </source>
</evidence>
<feature type="compositionally biased region" description="Low complexity" evidence="1">
    <location>
        <begin position="64"/>
        <end position="80"/>
    </location>
</feature>
<keyword evidence="3" id="KW-1185">Reference proteome</keyword>
<dbReference type="InterPro" id="IPR036390">
    <property type="entry name" value="WH_DNA-bd_sf"/>
</dbReference>
<dbReference type="Proteomes" id="UP001164459">
    <property type="component" value="Chromosome"/>
</dbReference>
<dbReference type="RefSeq" id="WP_269037626.1">
    <property type="nucleotide sequence ID" value="NZ_CP114040.1"/>
</dbReference>
<dbReference type="EMBL" id="CP114040">
    <property type="protein sequence ID" value="WAS95294.1"/>
    <property type="molecule type" value="Genomic_DNA"/>
</dbReference>
<feature type="compositionally biased region" description="Basic and acidic residues" evidence="1">
    <location>
        <begin position="136"/>
        <end position="154"/>
    </location>
</feature>
<organism evidence="2 3">
    <name type="scientific">Nannocystis punicea</name>
    <dbReference type="NCBI Taxonomy" id="2995304"/>
    <lineage>
        <taxon>Bacteria</taxon>
        <taxon>Pseudomonadati</taxon>
        <taxon>Myxococcota</taxon>
        <taxon>Polyangia</taxon>
        <taxon>Nannocystales</taxon>
        <taxon>Nannocystaceae</taxon>
        <taxon>Nannocystis</taxon>
    </lineage>
</organism>
<evidence type="ECO:0000256" key="1">
    <source>
        <dbReference type="SAM" id="MobiDB-lite"/>
    </source>
</evidence>
<dbReference type="Gene3D" id="1.10.10.10">
    <property type="entry name" value="Winged helix-like DNA-binding domain superfamily/Winged helix DNA-binding domain"/>
    <property type="match status" value="1"/>
</dbReference>
<sequence>MTTFEQIQRQLWDSLMDHERRVFLQLIQDELPSLTLRELGEILTSPAARSVGALPVSSLLGGTAAPEVTRPAEPAEPAARGPRRARVADRSVDSPAAPRPRLRSVSAPQSPVSPRGLAEAQAAAVDAARAIEAPELDARREAPAPDLEAPRAARSEAPPAPRRPRPEPAQLEIAPVSDRSNVDVVRSAMNRTLAQHNRFDPDTLVMNALRTTSEPIRAKDLRPRVGLQPDDLRAVLNRLVKAGAIRREGEGPDTVYQVFAAAASVSASAETGAPLA</sequence>
<proteinExistence type="predicted"/>
<reference evidence="2" key="1">
    <citation type="submission" date="2022-11" db="EMBL/GenBank/DDBJ databases">
        <title>Minimal conservation of predation-associated metabolite biosynthetic gene clusters underscores biosynthetic potential of Myxococcota including descriptions for ten novel species: Archangium lansinium sp. nov., Myxococcus landrumus sp. nov., Nannocystis bai.</title>
        <authorList>
            <person name="Ahearne A."/>
            <person name="Stevens C."/>
            <person name="Dowd S."/>
        </authorList>
    </citation>
    <scope>NUCLEOTIDE SEQUENCE</scope>
    <source>
        <strain evidence="2">Fl3</strain>
    </source>
</reference>
<evidence type="ECO:0000313" key="3">
    <source>
        <dbReference type="Proteomes" id="UP001164459"/>
    </source>
</evidence>
<dbReference type="InterPro" id="IPR036388">
    <property type="entry name" value="WH-like_DNA-bd_sf"/>
</dbReference>
<dbReference type="SUPFAM" id="SSF46785">
    <property type="entry name" value="Winged helix' DNA-binding domain"/>
    <property type="match status" value="1"/>
</dbReference>
<evidence type="ECO:0008006" key="4">
    <source>
        <dbReference type="Google" id="ProtNLM"/>
    </source>
</evidence>
<protein>
    <recommendedName>
        <fullName evidence="4">MarR family transcriptional regulator</fullName>
    </recommendedName>
</protein>